<accession>A0A139IS89</accession>
<organism evidence="2 3">
    <name type="scientific">Pseudocercospora musae</name>
    <dbReference type="NCBI Taxonomy" id="113226"/>
    <lineage>
        <taxon>Eukaryota</taxon>
        <taxon>Fungi</taxon>
        <taxon>Dikarya</taxon>
        <taxon>Ascomycota</taxon>
        <taxon>Pezizomycotina</taxon>
        <taxon>Dothideomycetes</taxon>
        <taxon>Dothideomycetidae</taxon>
        <taxon>Mycosphaerellales</taxon>
        <taxon>Mycosphaerellaceae</taxon>
        <taxon>Pseudocercospora</taxon>
    </lineage>
</organism>
<proteinExistence type="predicted"/>
<dbReference type="OrthoDB" id="5230873at2759"/>
<keyword evidence="3" id="KW-1185">Reference proteome</keyword>
<evidence type="ECO:0000313" key="2">
    <source>
        <dbReference type="EMBL" id="KXT17462.1"/>
    </source>
</evidence>
<comment type="caution">
    <text evidence="2">The sequence shown here is derived from an EMBL/GenBank/DDBJ whole genome shotgun (WGS) entry which is preliminary data.</text>
</comment>
<feature type="signal peptide" evidence="1">
    <location>
        <begin position="1"/>
        <end position="18"/>
    </location>
</feature>
<dbReference type="AlphaFoldDB" id="A0A139IS89"/>
<name>A0A139IS89_9PEZI</name>
<protein>
    <submittedName>
        <fullName evidence="2">Uncharacterized protein</fullName>
    </submittedName>
</protein>
<dbReference type="EMBL" id="LFZO01000020">
    <property type="protein sequence ID" value="KXT17462.1"/>
    <property type="molecule type" value="Genomic_DNA"/>
</dbReference>
<evidence type="ECO:0000313" key="3">
    <source>
        <dbReference type="Proteomes" id="UP000073492"/>
    </source>
</evidence>
<gene>
    <name evidence="2" type="ORF">AC579_5710</name>
</gene>
<sequence length="180" mass="19554">MLFFFLGPLLRLAVAVSAQEDGTQFYGYGSGVLGYPLFYSDGSAYVGIAPPSNAAFSTNITLVSQNADDGSFTAYPVDNTTSSNWTTPKLAIDNNSGAFEPVKFSSGDNATLTTTGFDLWGTLLVWVSDSREITTKWYAEPVDDRNKTWALKWNTDNSLSSTAVPVVLKNLPPSTRKARR</sequence>
<reference evidence="2 3" key="1">
    <citation type="submission" date="2015-07" db="EMBL/GenBank/DDBJ databases">
        <title>Comparative genomics of the Sigatoka disease complex on banana suggests a link between parallel evolutionary changes in Pseudocercospora fijiensis and Pseudocercospora eumusae and increased virulence on the banana host.</title>
        <authorList>
            <person name="Chang T.-C."/>
            <person name="Salvucci A."/>
            <person name="Crous P.W."/>
            <person name="Stergiopoulos I."/>
        </authorList>
    </citation>
    <scope>NUCLEOTIDE SEQUENCE [LARGE SCALE GENOMIC DNA]</scope>
    <source>
        <strain evidence="2 3">CBS 116634</strain>
    </source>
</reference>
<feature type="chain" id="PRO_5007297707" evidence="1">
    <location>
        <begin position="19"/>
        <end position="180"/>
    </location>
</feature>
<keyword evidence="1" id="KW-0732">Signal</keyword>
<evidence type="ECO:0000256" key="1">
    <source>
        <dbReference type="SAM" id="SignalP"/>
    </source>
</evidence>
<dbReference type="Proteomes" id="UP000073492">
    <property type="component" value="Unassembled WGS sequence"/>
</dbReference>